<evidence type="ECO:0000313" key="4">
    <source>
        <dbReference type="Proteomes" id="UP000676565"/>
    </source>
</evidence>
<keyword evidence="2" id="KW-0732">Signal</keyword>
<feature type="signal peptide" evidence="2">
    <location>
        <begin position="1"/>
        <end position="21"/>
    </location>
</feature>
<dbReference type="RefSeq" id="WP_210656291.1">
    <property type="nucleotide sequence ID" value="NZ_JAGKQQ010000001.1"/>
</dbReference>
<sequence length="71" mass="7264">MNRLLLLALAVVLLSASAVHADVILPPPPPPPPPPGETMTPSVVAGVAAAVGLVLAGLWVSRTRRRTLLQG</sequence>
<keyword evidence="1" id="KW-0812">Transmembrane</keyword>
<reference evidence="3 4" key="1">
    <citation type="submission" date="2021-04" db="EMBL/GenBank/DDBJ databases">
        <authorList>
            <person name="Ivanova A."/>
        </authorList>
    </citation>
    <scope>NUCLEOTIDE SEQUENCE [LARGE SCALE GENOMIC DNA]</scope>
    <source>
        <strain evidence="3 4">G18</strain>
    </source>
</reference>
<proteinExistence type="predicted"/>
<evidence type="ECO:0000256" key="1">
    <source>
        <dbReference type="SAM" id="Phobius"/>
    </source>
</evidence>
<keyword evidence="1" id="KW-1133">Transmembrane helix</keyword>
<comment type="caution">
    <text evidence="3">The sequence shown here is derived from an EMBL/GenBank/DDBJ whole genome shotgun (WGS) entry which is preliminary data.</text>
</comment>
<evidence type="ECO:0000256" key="2">
    <source>
        <dbReference type="SAM" id="SignalP"/>
    </source>
</evidence>
<dbReference type="EMBL" id="JAGKQQ010000001">
    <property type="protein sequence ID" value="MBP3957336.1"/>
    <property type="molecule type" value="Genomic_DNA"/>
</dbReference>
<keyword evidence="1" id="KW-0472">Membrane</keyword>
<evidence type="ECO:0008006" key="5">
    <source>
        <dbReference type="Google" id="ProtNLM"/>
    </source>
</evidence>
<dbReference type="Proteomes" id="UP000676565">
    <property type="component" value="Unassembled WGS sequence"/>
</dbReference>
<accession>A0ABS5BUD6</accession>
<name>A0ABS5BUD6_9BACT</name>
<feature type="chain" id="PRO_5046464742" description="PEP-CTERM sorting domain-containing protein" evidence="2">
    <location>
        <begin position="22"/>
        <end position="71"/>
    </location>
</feature>
<gene>
    <name evidence="3" type="ORF">J8F10_18990</name>
</gene>
<keyword evidence="4" id="KW-1185">Reference proteome</keyword>
<feature type="transmembrane region" description="Helical" evidence="1">
    <location>
        <begin position="40"/>
        <end position="60"/>
    </location>
</feature>
<protein>
    <recommendedName>
        <fullName evidence="5">PEP-CTERM sorting domain-containing protein</fullName>
    </recommendedName>
</protein>
<organism evidence="3 4">
    <name type="scientific">Gemmata palustris</name>
    <dbReference type="NCBI Taxonomy" id="2822762"/>
    <lineage>
        <taxon>Bacteria</taxon>
        <taxon>Pseudomonadati</taxon>
        <taxon>Planctomycetota</taxon>
        <taxon>Planctomycetia</taxon>
        <taxon>Gemmatales</taxon>
        <taxon>Gemmataceae</taxon>
        <taxon>Gemmata</taxon>
    </lineage>
</organism>
<evidence type="ECO:0000313" key="3">
    <source>
        <dbReference type="EMBL" id="MBP3957336.1"/>
    </source>
</evidence>